<dbReference type="AlphaFoldDB" id="A0A8T0N9D2"/>
<protein>
    <submittedName>
        <fullName evidence="2">Uncharacterized protein</fullName>
    </submittedName>
</protein>
<comment type="caution">
    <text evidence="2">The sequence shown here is derived from an EMBL/GenBank/DDBJ whole genome shotgun (WGS) entry which is preliminary data.</text>
</comment>
<accession>A0A8T0N9D2</accession>
<evidence type="ECO:0000313" key="2">
    <source>
        <dbReference type="EMBL" id="KAG2544892.1"/>
    </source>
</evidence>
<evidence type="ECO:0000256" key="1">
    <source>
        <dbReference type="SAM" id="MobiDB-lite"/>
    </source>
</evidence>
<organism evidence="2 3">
    <name type="scientific">Panicum virgatum</name>
    <name type="common">Blackwell switchgrass</name>
    <dbReference type="NCBI Taxonomy" id="38727"/>
    <lineage>
        <taxon>Eukaryota</taxon>
        <taxon>Viridiplantae</taxon>
        <taxon>Streptophyta</taxon>
        <taxon>Embryophyta</taxon>
        <taxon>Tracheophyta</taxon>
        <taxon>Spermatophyta</taxon>
        <taxon>Magnoliopsida</taxon>
        <taxon>Liliopsida</taxon>
        <taxon>Poales</taxon>
        <taxon>Poaceae</taxon>
        <taxon>PACMAD clade</taxon>
        <taxon>Panicoideae</taxon>
        <taxon>Panicodae</taxon>
        <taxon>Paniceae</taxon>
        <taxon>Panicinae</taxon>
        <taxon>Panicum</taxon>
        <taxon>Panicum sect. Hiantes</taxon>
    </lineage>
</organism>
<name>A0A8T0N9D2_PANVG</name>
<feature type="region of interest" description="Disordered" evidence="1">
    <location>
        <begin position="9"/>
        <end position="63"/>
    </location>
</feature>
<dbReference type="Proteomes" id="UP000823388">
    <property type="component" value="Chromosome 9K"/>
</dbReference>
<gene>
    <name evidence="2" type="ORF">PVAP13_9KG391211</name>
</gene>
<reference evidence="2" key="1">
    <citation type="submission" date="2020-05" db="EMBL/GenBank/DDBJ databases">
        <title>WGS assembly of Panicum virgatum.</title>
        <authorList>
            <person name="Lovell J.T."/>
            <person name="Jenkins J."/>
            <person name="Shu S."/>
            <person name="Juenger T.E."/>
            <person name="Schmutz J."/>
        </authorList>
    </citation>
    <scope>NUCLEOTIDE SEQUENCE</scope>
    <source>
        <strain evidence="2">AP13</strain>
    </source>
</reference>
<sequence>MQHLVFLRYPFLPEKSEASPEQEGRQPPPDRLRVRELRRESPGAMSTVAGDRRGRQRNHRTDY</sequence>
<proteinExistence type="predicted"/>
<feature type="compositionally biased region" description="Basic and acidic residues" evidence="1">
    <location>
        <begin position="14"/>
        <end position="41"/>
    </location>
</feature>
<dbReference type="EMBL" id="CM029053">
    <property type="protein sequence ID" value="KAG2544892.1"/>
    <property type="molecule type" value="Genomic_DNA"/>
</dbReference>
<feature type="compositionally biased region" description="Basic residues" evidence="1">
    <location>
        <begin position="54"/>
        <end position="63"/>
    </location>
</feature>
<keyword evidence="3" id="KW-1185">Reference proteome</keyword>
<evidence type="ECO:0000313" key="3">
    <source>
        <dbReference type="Proteomes" id="UP000823388"/>
    </source>
</evidence>